<dbReference type="Gene3D" id="3.60.130.10">
    <property type="entry name" value="Clavaminate synthase-like"/>
    <property type="match status" value="1"/>
</dbReference>
<evidence type="ECO:0000256" key="1">
    <source>
        <dbReference type="ARBA" id="ARBA00023002"/>
    </source>
</evidence>
<dbReference type="AlphaFoldDB" id="A0A3P7IZT6"/>
<dbReference type="InterPro" id="IPR003819">
    <property type="entry name" value="TauD/TfdA-like"/>
</dbReference>
<dbReference type="InterPro" id="IPR042098">
    <property type="entry name" value="TauD-like_sf"/>
</dbReference>
<dbReference type="OrthoDB" id="408743at2759"/>
<evidence type="ECO:0000313" key="3">
    <source>
        <dbReference type="EMBL" id="VDM71214.1"/>
    </source>
</evidence>
<reference evidence="3 4" key="1">
    <citation type="submission" date="2018-11" db="EMBL/GenBank/DDBJ databases">
        <authorList>
            <consortium name="Pathogen Informatics"/>
        </authorList>
    </citation>
    <scope>NUCLEOTIDE SEQUENCE [LARGE SCALE GENOMIC DNA]</scope>
</reference>
<name>A0A3P7IZT6_STRVU</name>
<gene>
    <name evidence="3" type="ORF">SVUK_LOCUS6212</name>
</gene>
<dbReference type="Pfam" id="PF02668">
    <property type="entry name" value="TauD"/>
    <property type="match status" value="1"/>
</dbReference>
<protein>
    <recommendedName>
        <fullName evidence="2">TauD/TfdA-like domain-containing protein</fullName>
    </recommendedName>
</protein>
<evidence type="ECO:0000313" key="4">
    <source>
        <dbReference type="Proteomes" id="UP000270094"/>
    </source>
</evidence>
<dbReference type="Proteomes" id="UP000270094">
    <property type="component" value="Unassembled WGS sequence"/>
</dbReference>
<organism evidence="3 4">
    <name type="scientific">Strongylus vulgaris</name>
    <name type="common">Blood worm</name>
    <dbReference type="NCBI Taxonomy" id="40348"/>
    <lineage>
        <taxon>Eukaryota</taxon>
        <taxon>Metazoa</taxon>
        <taxon>Ecdysozoa</taxon>
        <taxon>Nematoda</taxon>
        <taxon>Chromadorea</taxon>
        <taxon>Rhabditida</taxon>
        <taxon>Rhabditina</taxon>
        <taxon>Rhabditomorpha</taxon>
        <taxon>Strongyloidea</taxon>
        <taxon>Strongylidae</taxon>
        <taxon>Strongylus</taxon>
    </lineage>
</organism>
<dbReference type="SUPFAM" id="SSF51197">
    <property type="entry name" value="Clavaminate synthase-like"/>
    <property type="match status" value="1"/>
</dbReference>
<feature type="domain" description="TauD/TfdA-like" evidence="2">
    <location>
        <begin position="4"/>
        <end position="86"/>
    </location>
</feature>
<dbReference type="EMBL" id="UYYB01019351">
    <property type="protein sequence ID" value="VDM71214.1"/>
    <property type="molecule type" value="Genomic_DNA"/>
</dbReference>
<dbReference type="GO" id="GO:0016491">
    <property type="term" value="F:oxidoreductase activity"/>
    <property type="evidence" value="ECO:0007669"/>
    <property type="project" value="UniProtKB-KW"/>
</dbReference>
<sequence>MKLFYEMFIKYGVVMIDGVQASTQATEALCKRIAPIHDTFFGAFWVFSNRTQEDGQEYHEDTAYGSEQIGPHTDGTYFDQAPGIQVNLEV</sequence>
<keyword evidence="4" id="KW-1185">Reference proteome</keyword>
<evidence type="ECO:0000259" key="2">
    <source>
        <dbReference type="Pfam" id="PF02668"/>
    </source>
</evidence>
<proteinExistence type="predicted"/>
<accession>A0A3P7IZT6</accession>
<keyword evidence="1" id="KW-0560">Oxidoreductase</keyword>